<evidence type="ECO:0000313" key="3">
    <source>
        <dbReference type="Proteomes" id="UP000621516"/>
    </source>
</evidence>
<dbReference type="InterPro" id="IPR010499">
    <property type="entry name" value="AraC_E-bd"/>
</dbReference>
<accession>A0A8J6PXS2</accession>
<dbReference type="Proteomes" id="UP000621516">
    <property type="component" value="Unassembled WGS sequence"/>
</dbReference>
<feature type="domain" description="AraC effector-binding" evidence="1">
    <location>
        <begin position="179"/>
        <end position="339"/>
    </location>
</feature>
<dbReference type="InterPro" id="IPR019587">
    <property type="entry name" value="Polyketide_cyclase/dehydratase"/>
</dbReference>
<dbReference type="InterPro" id="IPR011256">
    <property type="entry name" value="Reg_factor_effector_dom_sf"/>
</dbReference>
<dbReference type="EMBL" id="JACVXD010000003">
    <property type="protein sequence ID" value="MBD0824026.1"/>
    <property type="molecule type" value="Genomic_DNA"/>
</dbReference>
<dbReference type="SUPFAM" id="SSF55961">
    <property type="entry name" value="Bet v1-like"/>
    <property type="match status" value="1"/>
</dbReference>
<dbReference type="InterPro" id="IPR023393">
    <property type="entry name" value="START-like_dom_sf"/>
</dbReference>
<dbReference type="CDD" id="cd07818">
    <property type="entry name" value="SRPBCC_1"/>
    <property type="match status" value="1"/>
</dbReference>
<organism evidence="2 3">
    <name type="scientific">Aestuariibaculum marinum</name>
    <dbReference type="NCBI Taxonomy" id="2683592"/>
    <lineage>
        <taxon>Bacteria</taxon>
        <taxon>Pseudomonadati</taxon>
        <taxon>Bacteroidota</taxon>
        <taxon>Flavobacteriia</taxon>
        <taxon>Flavobacteriales</taxon>
        <taxon>Flavobacteriaceae</taxon>
    </lineage>
</organism>
<dbReference type="AlphaFoldDB" id="A0A8J6PXS2"/>
<evidence type="ECO:0000313" key="2">
    <source>
        <dbReference type="EMBL" id="MBD0824026.1"/>
    </source>
</evidence>
<name>A0A8J6PXS2_9FLAO</name>
<sequence>MKSFKYILFLLLIAVIGTSIYVAIQPNTFEVSRTRTIQAPASVIYNNVIDFKNWKDWSSWVEANPEMKLIYPEQTSGINSSYSWEDDSGQGSITTLETLPNATINQEMQIADFPASKINWVFNPNKDGSTNVTWSIYGSDLPFGFKAYTAFTGSMEEQLGPHYERSLEKLDSIVLASMEVYSIKINGITSYAGEHFLYNSTTCEISEFEDKMQDMFNQIMSYTKEHNISMSGAPFVNYSQWDEVNNTAEFSCCVPITEELTPKNSNILIGNIEPFRALKTTLKGDYRNLKEAWETALKYIPDTGLEFAEDGPMLEVYITNPDNNPNPADWITEIYIAIKEDPVNAF</sequence>
<gene>
    <name evidence="2" type="ORF">ICJ85_08320</name>
</gene>
<dbReference type="Gene3D" id="3.20.80.10">
    <property type="entry name" value="Regulatory factor, effector binding domain"/>
    <property type="match status" value="1"/>
</dbReference>
<dbReference type="Pfam" id="PF10604">
    <property type="entry name" value="Polyketide_cyc2"/>
    <property type="match status" value="1"/>
</dbReference>
<keyword evidence="3" id="KW-1185">Reference proteome</keyword>
<dbReference type="SMART" id="SM00871">
    <property type="entry name" value="AraC_E_bind"/>
    <property type="match status" value="1"/>
</dbReference>
<dbReference type="InterPro" id="IPR029442">
    <property type="entry name" value="GyrI-like"/>
</dbReference>
<dbReference type="SUPFAM" id="SSF55136">
    <property type="entry name" value="Probable bacterial effector-binding domain"/>
    <property type="match status" value="1"/>
</dbReference>
<dbReference type="RefSeq" id="WP_188223331.1">
    <property type="nucleotide sequence ID" value="NZ_JACVXD010000003.1"/>
</dbReference>
<comment type="caution">
    <text evidence="2">The sequence shown here is derived from an EMBL/GenBank/DDBJ whole genome shotgun (WGS) entry which is preliminary data.</text>
</comment>
<dbReference type="Gene3D" id="3.30.530.20">
    <property type="match status" value="1"/>
</dbReference>
<protein>
    <submittedName>
        <fullName evidence="2">GyrI-like domain-containing protein</fullName>
    </submittedName>
</protein>
<reference evidence="2 3" key="1">
    <citation type="journal article" date="2018" name="J. Microbiol.">
        <title>Aestuariibaculum marinum sp. nov., a marine bacterium isolated from seawater in South Korea.</title>
        <authorList>
            <person name="Choi J."/>
            <person name="Lee D."/>
            <person name="Jang J.H."/>
            <person name="Cha S."/>
            <person name="Seo T."/>
        </authorList>
    </citation>
    <scope>NUCLEOTIDE SEQUENCE [LARGE SCALE GENOMIC DNA]</scope>
    <source>
        <strain evidence="2 3">IP7</strain>
    </source>
</reference>
<proteinExistence type="predicted"/>
<evidence type="ECO:0000259" key="1">
    <source>
        <dbReference type="SMART" id="SM00871"/>
    </source>
</evidence>
<dbReference type="Pfam" id="PF06445">
    <property type="entry name" value="GyrI-like"/>
    <property type="match status" value="1"/>
</dbReference>